<sequence>MSNVTSTLAKRFSARTIPLPVISTQYAVFSKPIDVDAIKQRATDWEPTIDFTDLKMRSTDQGCDDNNEPGLAHMVTYSTSDPGASSPLLLSSALPISVSSLAGNAATTSTPDHHERARHNTAIAGLELRTELTISTLHHAIEVQQTTPAPTVDGTKFKPWPYSLPKPLQPKGGTTYDLMYGEGVGVGDGQVGKMRIGVLQKVLYGVPGSGEKEGDGEEGHEGKGKGKGLWEKIVCGVQEGDGKAGC</sequence>
<evidence type="ECO:0000313" key="1">
    <source>
        <dbReference type="EMBL" id="KAF2625839.1"/>
    </source>
</evidence>
<dbReference type="Proteomes" id="UP000799754">
    <property type="component" value="Unassembled WGS sequence"/>
</dbReference>
<accession>A0ACB6RY24</accession>
<dbReference type="EMBL" id="MU006723">
    <property type="protein sequence ID" value="KAF2625839.1"/>
    <property type="molecule type" value="Genomic_DNA"/>
</dbReference>
<name>A0ACB6RY24_9PLEO</name>
<evidence type="ECO:0000313" key="2">
    <source>
        <dbReference type="Proteomes" id="UP000799754"/>
    </source>
</evidence>
<gene>
    <name evidence="1" type="ORF">BU25DRAFT_104663</name>
</gene>
<comment type="caution">
    <text evidence="1">The sequence shown here is derived from an EMBL/GenBank/DDBJ whole genome shotgun (WGS) entry which is preliminary data.</text>
</comment>
<protein>
    <submittedName>
        <fullName evidence="1">Uncharacterized protein</fullName>
    </submittedName>
</protein>
<proteinExistence type="predicted"/>
<keyword evidence="2" id="KW-1185">Reference proteome</keyword>
<organism evidence="1 2">
    <name type="scientific">Macroventuria anomochaeta</name>
    <dbReference type="NCBI Taxonomy" id="301207"/>
    <lineage>
        <taxon>Eukaryota</taxon>
        <taxon>Fungi</taxon>
        <taxon>Dikarya</taxon>
        <taxon>Ascomycota</taxon>
        <taxon>Pezizomycotina</taxon>
        <taxon>Dothideomycetes</taxon>
        <taxon>Pleosporomycetidae</taxon>
        <taxon>Pleosporales</taxon>
        <taxon>Pleosporineae</taxon>
        <taxon>Didymellaceae</taxon>
        <taxon>Macroventuria</taxon>
    </lineage>
</organism>
<reference evidence="1" key="1">
    <citation type="journal article" date="2020" name="Stud. Mycol.">
        <title>101 Dothideomycetes genomes: a test case for predicting lifestyles and emergence of pathogens.</title>
        <authorList>
            <person name="Haridas S."/>
            <person name="Albert R."/>
            <person name="Binder M."/>
            <person name="Bloem J."/>
            <person name="Labutti K."/>
            <person name="Salamov A."/>
            <person name="Andreopoulos B."/>
            <person name="Baker S."/>
            <person name="Barry K."/>
            <person name="Bills G."/>
            <person name="Bluhm B."/>
            <person name="Cannon C."/>
            <person name="Castanera R."/>
            <person name="Culley D."/>
            <person name="Daum C."/>
            <person name="Ezra D."/>
            <person name="Gonzalez J."/>
            <person name="Henrissat B."/>
            <person name="Kuo A."/>
            <person name="Liang C."/>
            <person name="Lipzen A."/>
            <person name="Lutzoni F."/>
            <person name="Magnuson J."/>
            <person name="Mondo S."/>
            <person name="Nolan M."/>
            <person name="Ohm R."/>
            <person name="Pangilinan J."/>
            <person name="Park H.-J."/>
            <person name="Ramirez L."/>
            <person name="Alfaro M."/>
            <person name="Sun H."/>
            <person name="Tritt A."/>
            <person name="Yoshinaga Y."/>
            <person name="Zwiers L.-H."/>
            <person name="Turgeon B."/>
            <person name="Goodwin S."/>
            <person name="Spatafora J."/>
            <person name="Crous P."/>
            <person name="Grigoriev I."/>
        </authorList>
    </citation>
    <scope>NUCLEOTIDE SEQUENCE</scope>
    <source>
        <strain evidence="1">CBS 525.71</strain>
    </source>
</reference>